<feature type="domain" description="CCHC-type" evidence="10">
    <location>
        <begin position="238"/>
        <end position="251"/>
    </location>
</feature>
<reference evidence="12" key="2">
    <citation type="journal article" date="2024" name="Plant">
        <title>Genomic evolution and insights into agronomic trait innovations of Sesamum species.</title>
        <authorList>
            <person name="Miao H."/>
            <person name="Wang L."/>
            <person name="Qu L."/>
            <person name="Liu H."/>
            <person name="Sun Y."/>
            <person name="Le M."/>
            <person name="Wang Q."/>
            <person name="Wei S."/>
            <person name="Zheng Y."/>
            <person name="Lin W."/>
            <person name="Duan Y."/>
            <person name="Cao H."/>
            <person name="Xiong S."/>
            <person name="Wang X."/>
            <person name="Wei L."/>
            <person name="Li C."/>
            <person name="Ma Q."/>
            <person name="Ju M."/>
            <person name="Zhao R."/>
            <person name="Li G."/>
            <person name="Mu C."/>
            <person name="Tian Q."/>
            <person name="Mei H."/>
            <person name="Zhang T."/>
            <person name="Gao T."/>
            <person name="Zhang H."/>
        </authorList>
    </citation>
    <scope>NUCLEOTIDE SEQUENCE</scope>
    <source>
        <strain evidence="12">KEN1</strain>
    </source>
</reference>
<evidence type="ECO:0000256" key="2">
    <source>
        <dbReference type="ARBA" id="ARBA00022679"/>
    </source>
</evidence>
<dbReference type="SUPFAM" id="SSF53098">
    <property type="entry name" value="Ribonuclease H-like"/>
    <property type="match status" value="1"/>
</dbReference>
<dbReference type="GO" id="GO:0003964">
    <property type="term" value="F:RNA-directed DNA polymerase activity"/>
    <property type="evidence" value="ECO:0007669"/>
    <property type="project" value="UniProtKB-KW"/>
</dbReference>
<dbReference type="GO" id="GO:0008270">
    <property type="term" value="F:zinc ion binding"/>
    <property type="evidence" value="ECO:0007669"/>
    <property type="project" value="UniProtKB-KW"/>
</dbReference>
<dbReference type="CDD" id="cd00303">
    <property type="entry name" value="retropepsin_like"/>
    <property type="match status" value="1"/>
</dbReference>
<evidence type="ECO:0000256" key="1">
    <source>
        <dbReference type="ARBA" id="ARBA00012493"/>
    </source>
</evidence>
<evidence type="ECO:0000313" key="12">
    <source>
        <dbReference type="EMBL" id="KAL0438800.1"/>
    </source>
</evidence>
<dbReference type="PROSITE" id="PS50994">
    <property type="entry name" value="INTEGRASE"/>
    <property type="match status" value="1"/>
</dbReference>
<dbReference type="Gene3D" id="3.30.70.270">
    <property type="match status" value="2"/>
</dbReference>
<dbReference type="EC" id="2.7.7.49" evidence="1"/>
<dbReference type="Gene3D" id="3.30.420.10">
    <property type="entry name" value="Ribonuclease H-like superfamily/Ribonuclease H"/>
    <property type="match status" value="1"/>
</dbReference>
<dbReference type="InterPro" id="IPR041588">
    <property type="entry name" value="Integrase_H2C2"/>
</dbReference>
<keyword evidence="2" id="KW-0808">Transferase</keyword>
<dbReference type="InterPro" id="IPR001584">
    <property type="entry name" value="Integrase_cat-core"/>
</dbReference>
<keyword evidence="8" id="KW-0863">Zinc-finger</keyword>
<name>A0AAW2WC27_9LAMI</name>
<comment type="caution">
    <text evidence="12">The sequence shown here is derived from an EMBL/GenBank/DDBJ whole genome shotgun (WGS) entry which is preliminary data.</text>
</comment>
<feature type="region of interest" description="Disordered" evidence="9">
    <location>
        <begin position="322"/>
        <end position="355"/>
    </location>
</feature>
<dbReference type="GO" id="GO:0015074">
    <property type="term" value="P:DNA integration"/>
    <property type="evidence" value="ECO:0007669"/>
    <property type="project" value="InterPro"/>
</dbReference>
<keyword evidence="7" id="KW-0695">RNA-directed DNA polymerase</keyword>
<dbReference type="FunFam" id="3.30.70.270:FF:000020">
    <property type="entry name" value="Transposon Tf2-6 polyprotein-like Protein"/>
    <property type="match status" value="1"/>
</dbReference>
<keyword evidence="3" id="KW-0548">Nucleotidyltransferase</keyword>
<dbReference type="InterPro" id="IPR036397">
    <property type="entry name" value="RNaseH_sf"/>
</dbReference>
<evidence type="ECO:0000259" key="11">
    <source>
        <dbReference type="PROSITE" id="PS50994"/>
    </source>
</evidence>
<dbReference type="PANTHER" id="PTHR37984">
    <property type="entry name" value="PROTEIN CBG26694"/>
    <property type="match status" value="1"/>
</dbReference>
<dbReference type="InterPro" id="IPR001878">
    <property type="entry name" value="Znf_CCHC"/>
</dbReference>
<evidence type="ECO:0000256" key="8">
    <source>
        <dbReference type="PROSITE-ProRule" id="PRU00047"/>
    </source>
</evidence>
<dbReference type="InterPro" id="IPR012337">
    <property type="entry name" value="RNaseH-like_sf"/>
</dbReference>
<dbReference type="Gene3D" id="3.10.10.10">
    <property type="entry name" value="HIV Type 1 Reverse Transcriptase, subunit A, domain 1"/>
    <property type="match status" value="1"/>
</dbReference>
<protein>
    <recommendedName>
        <fullName evidence="1">RNA-directed DNA polymerase</fullName>
        <ecNumber evidence="1">2.7.7.49</ecNumber>
    </recommendedName>
</protein>
<organism evidence="12">
    <name type="scientific">Sesamum latifolium</name>
    <dbReference type="NCBI Taxonomy" id="2727402"/>
    <lineage>
        <taxon>Eukaryota</taxon>
        <taxon>Viridiplantae</taxon>
        <taxon>Streptophyta</taxon>
        <taxon>Embryophyta</taxon>
        <taxon>Tracheophyta</taxon>
        <taxon>Spermatophyta</taxon>
        <taxon>Magnoliopsida</taxon>
        <taxon>eudicotyledons</taxon>
        <taxon>Gunneridae</taxon>
        <taxon>Pentapetalae</taxon>
        <taxon>asterids</taxon>
        <taxon>lamiids</taxon>
        <taxon>Lamiales</taxon>
        <taxon>Pedaliaceae</taxon>
        <taxon>Sesamum</taxon>
    </lineage>
</organism>
<dbReference type="Pfam" id="PF17921">
    <property type="entry name" value="Integrase_H2C2"/>
    <property type="match status" value="1"/>
</dbReference>
<dbReference type="GO" id="GO:0003676">
    <property type="term" value="F:nucleic acid binding"/>
    <property type="evidence" value="ECO:0007669"/>
    <property type="project" value="InterPro"/>
</dbReference>
<keyword evidence="4" id="KW-0540">Nuclease</keyword>
<dbReference type="Gene3D" id="2.40.70.10">
    <property type="entry name" value="Acid Proteases"/>
    <property type="match status" value="1"/>
</dbReference>
<reference evidence="12" key="1">
    <citation type="submission" date="2020-06" db="EMBL/GenBank/DDBJ databases">
        <authorList>
            <person name="Li T."/>
            <person name="Hu X."/>
            <person name="Zhang T."/>
            <person name="Song X."/>
            <person name="Zhang H."/>
            <person name="Dai N."/>
            <person name="Sheng W."/>
            <person name="Hou X."/>
            <person name="Wei L."/>
        </authorList>
    </citation>
    <scope>NUCLEOTIDE SEQUENCE</scope>
    <source>
        <strain evidence="12">KEN1</strain>
        <tissue evidence="12">Leaf</tissue>
    </source>
</reference>
<dbReference type="InterPro" id="IPR050951">
    <property type="entry name" value="Retrovirus_Pol_polyprotein"/>
</dbReference>
<dbReference type="GO" id="GO:0016787">
    <property type="term" value="F:hydrolase activity"/>
    <property type="evidence" value="ECO:0007669"/>
    <property type="project" value="UniProtKB-KW"/>
</dbReference>
<dbReference type="PANTHER" id="PTHR37984:SF5">
    <property type="entry name" value="PROTEIN NYNRIN-LIKE"/>
    <property type="match status" value="1"/>
</dbReference>
<feature type="domain" description="Integrase catalytic" evidence="11">
    <location>
        <begin position="1082"/>
        <end position="1269"/>
    </location>
</feature>
<dbReference type="CDD" id="cd01647">
    <property type="entry name" value="RT_LTR"/>
    <property type="match status" value="1"/>
</dbReference>
<keyword evidence="8" id="KW-0479">Metal-binding</keyword>
<dbReference type="InterPro" id="IPR043128">
    <property type="entry name" value="Rev_trsase/Diguanyl_cyclase"/>
</dbReference>
<keyword evidence="8" id="KW-0862">Zinc</keyword>
<evidence type="ECO:0000259" key="10">
    <source>
        <dbReference type="PROSITE" id="PS50158"/>
    </source>
</evidence>
<sequence>MTRSHDEELTSYDPEIERTFHQRKNAIVRGGNSGETDPEEQLVIFEPTMEIMGAVERPMMEYSFPTADGTISSIVKPSVEENNFEIKPSIIQIIRSSVQFYGSPDEDPNKHLMNFLEICDTFRFNGVSNDAVRLRIFPFSLCDTAKDWLQSLPTDRESLYDAWERFKSMLRKCPHHELSVWRQVQTFYNSITLANRATIDAVAVSALSAQMNAQMTALTHKMDNLGAAIWNGAPMGPCGVCGQMGHLSQDCQVGNPNITNEDANFISHGGSNRHPTSKSRCLDPKFGGRNRALVSIVSGRREGQLPSDTEKNPKEHVNAITLKNGKTLGEEPPNEQVEESPIQQDEEPRRKQKGMSSYAKFLKEVISNKRKWENGETVKLNEECSAILQNKLPPKLKDPGSFSIPCTIGEINFEKALCDLGASINLMPYSIFVKLGMHELTPTIVTLQLADRSIKYPRGIIEDVLVKVGKFVIPVDFVVLDMEEDANTPLILDRPFLVTSKALIDVQKGQLTLRINDEEVVFNVFKAIKHPQIVDHEAFSFDCVEMLQKDCVNLRIDLDPITDCIVNSNKVELQGRTEEHRQALCHLDVGRDEISSRPRRYLHFGGPPTSELKSSIEKPPPLELKPLSSHLKYIFLGKDETLPVIISSVLIGLQEEKLKRVLRENIKAIGWSIADIKGISPVTCTHKILMEEGHKSKPQPQRRLNPNMQEGGMTVVTNEHNELIPTRTVTGWRVCIDYRALNDATRKDHFSLPFIDQMIEKLAGHEYYCFLDGYSGYHQVAIAPEDQEKTTFTCPYGTFAFRRMPFGLCNAPATFQRCMISMFGDFIDHFMEVFMDDFSVGIEVNKAKVDLIAKLPPPQSVKEVRGFLGHAGFYRRFIKDFSKIARPLTNLLSKDTHFQFDDACLHAFHALKEKLTTAPIVSAPRNYATTEKELLAVIFAIEKFRPYLLLSKVIVFTDHSALRYLMSKSGAKPRFLRNILPSQLSYQQKKKFFSDIKYYLWDEPYLYKQCGDGMVRRCVPEEEMQSILGFCHDREVGGHHRGAKIAAKVLQCGFYWPSLFKDAHKYVSSCEQCQHTSNISHHNEMPLSNVLVCEIFDVWGIDFMGPFPKSYNNAYILVAVDYVSKWVEAIGTPTNDGRVVLKFIKKFIFTRYGTPRAIISYGEKTVGISRKDWALKLDYALWAYRTAFKTPIGEQRKLQLNELDEIQHHAYENARIFKERTKAWHDARIKLKDFSEGDKVLLFNSRLKLFSGKLRSKWSGPYIMTNVFPHGAVELLGDKEPVADTRSRRRHAAAATTPANARCFRLSDARRLSLSTIRPVAAPLSLMEQPGPSHSRRRLSKNTITLPPVNTDLGGHLHFRSQRHRDGYSTISQCVILSALDQMGLLARRNGLLCFTPPGESGARLGRRQCEASPRTNEDPTPLASETVHERFEGLDERLRRMELNLHAYFEFMQFQPPFPLPP</sequence>
<feature type="region of interest" description="Disordered" evidence="9">
    <location>
        <begin position="1403"/>
        <end position="1424"/>
    </location>
</feature>
<dbReference type="GO" id="GO:0004519">
    <property type="term" value="F:endonuclease activity"/>
    <property type="evidence" value="ECO:0007669"/>
    <property type="project" value="UniProtKB-KW"/>
</dbReference>
<evidence type="ECO:0000256" key="3">
    <source>
        <dbReference type="ARBA" id="ARBA00022695"/>
    </source>
</evidence>
<dbReference type="InterPro" id="IPR043502">
    <property type="entry name" value="DNA/RNA_pol_sf"/>
</dbReference>
<evidence type="ECO:0000256" key="7">
    <source>
        <dbReference type="ARBA" id="ARBA00022918"/>
    </source>
</evidence>
<dbReference type="Gene3D" id="1.10.340.70">
    <property type="match status" value="1"/>
</dbReference>
<keyword evidence="6" id="KW-0378">Hydrolase</keyword>
<evidence type="ECO:0000256" key="9">
    <source>
        <dbReference type="SAM" id="MobiDB-lite"/>
    </source>
</evidence>
<keyword evidence="5" id="KW-0255">Endonuclease</keyword>
<proteinExistence type="predicted"/>
<dbReference type="InterPro" id="IPR041373">
    <property type="entry name" value="RT_RNaseH"/>
</dbReference>
<evidence type="ECO:0000256" key="5">
    <source>
        <dbReference type="ARBA" id="ARBA00022759"/>
    </source>
</evidence>
<dbReference type="InterPro" id="IPR000477">
    <property type="entry name" value="RT_dom"/>
</dbReference>
<dbReference type="Pfam" id="PF00078">
    <property type="entry name" value="RVT_1"/>
    <property type="match status" value="1"/>
</dbReference>
<evidence type="ECO:0000256" key="4">
    <source>
        <dbReference type="ARBA" id="ARBA00022722"/>
    </source>
</evidence>
<dbReference type="EMBL" id="JACGWN010000008">
    <property type="protein sequence ID" value="KAL0438800.1"/>
    <property type="molecule type" value="Genomic_DNA"/>
</dbReference>
<dbReference type="InterPro" id="IPR021109">
    <property type="entry name" value="Peptidase_aspartic_dom_sf"/>
</dbReference>
<dbReference type="SUPFAM" id="SSF56672">
    <property type="entry name" value="DNA/RNA polymerases"/>
    <property type="match status" value="1"/>
</dbReference>
<accession>A0AAW2WC27</accession>
<evidence type="ECO:0000256" key="6">
    <source>
        <dbReference type="ARBA" id="ARBA00022801"/>
    </source>
</evidence>
<dbReference type="Pfam" id="PF17917">
    <property type="entry name" value="RT_RNaseH"/>
    <property type="match status" value="1"/>
</dbReference>
<gene>
    <name evidence="12" type="ORF">Slati_2363000</name>
</gene>
<dbReference type="PROSITE" id="PS50158">
    <property type="entry name" value="ZF_CCHC"/>
    <property type="match status" value="1"/>
</dbReference>